<keyword evidence="9" id="KW-1185">Reference proteome</keyword>
<dbReference type="InterPro" id="IPR013527">
    <property type="entry name" value="YicC-like_N"/>
</dbReference>
<sequence>MIVSMTAYARAQAEDARYRVTVELRTLNSRSLDVFVRLSKNYGALEDALRKRIARAVRRGRVEANALVEPLAIEVRAPRINRSLARFYWEQLQDLHRTLPGLDPPTLDHLLRAPNLFEAAETAEDIEAISPLMNQAVEDALRDLAVMRTREGKALQEDLLARLVQIREALDVVESRREPQLQQAFQGLKDRIRDILDQVQMDADDHRLFQEIAVLADRSDINEEVVRIRSHLDQMESMIVAESAAEGRKLDFLTQELLREVNTIGSKSSDLEISRAVVHMKNEIGKLREQIQNVE</sequence>
<dbReference type="KEGG" id="dax:FDQ92_01985"/>
<dbReference type="Proteomes" id="UP000298602">
    <property type="component" value="Chromosome"/>
</dbReference>
<evidence type="ECO:0000259" key="7">
    <source>
        <dbReference type="Pfam" id="PF08340"/>
    </source>
</evidence>
<evidence type="ECO:0000256" key="1">
    <source>
        <dbReference type="ARBA" id="ARBA00001968"/>
    </source>
</evidence>
<protein>
    <submittedName>
        <fullName evidence="8">YicC family protein</fullName>
    </submittedName>
</protein>
<dbReference type="PANTHER" id="PTHR30636:SF3">
    <property type="entry name" value="UPF0701 PROTEIN YICC"/>
    <property type="match status" value="1"/>
</dbReference>
<organism evidence="8 9">
    <name type="scientific">Desulfoglaeba alkanexedens ALDC</name>
    <dbReference type="NCBI Taxonomy" id="980445"/>
    <lineage>
        <taxon>Bacteria</taxon>
        <taxon>Pseudomonadati</taxon>
        <taxon>Thermodesulfobacteriota</taxon>
        <taxon>Syntrophobacteria</taxon>
        <taxon>Syntrophobacterales</taxon>
        <taxon>Syntrophobacteraceae</taxon>
        <taxon>Desulfoglaeba</taxon>
    </lineage>
</organism>
<dbReference type="RefSeq" id="WP_137423046.1">
    <property type="nucleotide sequence ID" value="NZ_CP040098.1"/>
</dbReference>
<evidence type="ECO:0000256" key="4">
    <source>
        <dbReference type="ARBA" id="ARBA00022801"/>
    </source>
</evidence>
<dbReference type="Pfam" id="PF08340">
    <property type="entry name" value="YicC-like_C"/>
    <property type="match status" value="1"/>
</dbReference>
<feature type="domain" description="Endoribonuclease YicC-like N-terminal" evidence="6">
    <location>
        <begin position="2"/>
        <end position="156"/>
    </location>
</feature>
<dbReference type="InterPro" id="IPR005229">
    <property type="entry name" value="YicC/YloC-like"/>
</dbReference>
<dbReference type="GO" id="GO:0016787">
    <property type="term" value="F:hydrolase activity"/>
    <property type="evidence" value="ECO:0007669"/>
    <property type="project" value="UniProtKB-KW"/>
</dbReference>
<dbReference type="GO" id="GO:0004521">
    <property type="term" value="F:RNA endonuclease activity"/>
    <property type="evidence" value="ECO:0007669"/>
    <property type="project" value="InterPro"/>
</dbReference>
<reference evidence="8 9" key="2">
    <citation type="submission" date="2019-05" db="EMBL/GenBank/DDBJ databases">
        <authorList>
            <person name="Suflita J.M."/>
            <person name="Marks C.R."/>
        </authorList>
    </citation>
    <scope>NUCLEOTIDE SEQUENCE [LARGE SCALE GENOMIC DNA]</scope>
    <source>
        <strain evidence="8 9">ALDC</strain>
    </source>
</reference>
<dbReference type="EMBL" id="CP040098">
    <property type="protein sequence ID" value="QCQ21077.1"/>
    <property type="molecule type" value="Genomic_DNA"/>
</dbReference>
<dbReference type="OrthoDB" id="9771229at2"/>
<reference evidence="8 9" key="1">
    <citation type="submission" date="2019-05" db="EMBL/GenBank/DDBJ databases">
        <title>The Complete Genome Sequence of the n-alkane-degrading Desulfoglaeba alkanexedens ALDC reveals multiple alkylsuccinate synthase gene clusters.</title>
        <authorList>
            <person name="Callaghan A.V."/>
            <person name="Davidova I.A."/>
            <person name="Duncan K.E."/>
            <person name="Morris B."/>
            <person name="McInerney M.J."/>
        </authorList>
    </citation>
    <scope>NUCLEOTIDE SEQUENCE [LARGE SCALE GENOMIC DNA]</scope>
    <source>
        <strain evidence="8 9">ALDC</strain>
    </source>
</reference>
<keyword evidence="4" id="KW-0378">Hydrolase</keyword>
<evidence type="ECO:0000256" key="3">
    <source>
        <dbReference type="ARBA" id="ARBA00022759"/>
    </source>
</evidence>
<keyword evidence="2" id="KW-0540">Nuclease</keyword>
<evidence type="ECO:0000259" key="6">
    <source>
        <dbReference type="Pfam" id="PF03755"/>
    </source>
</evidence>
<dbReference type="PANTHER" id="PTHR30636">
    <property type="entry name" value="UPF0701 PROTEIN YICC"/>
    <property type="match status" value="1"/>
</dbReference>
<proteinExistence type="inferred from homology"/>
<keyword evidence="3" id="KW-0255">Endonuclease</keyword>
<dbReference type="NCBIfam" id="TIGR00255">
    <property type="entry name" value="YicC/YloC family endoribonuclease"/>
    <property type="match status" value="1"/>
</dbReference>
<accession>A0A4P8KZT3</accession>
<evidence type="ECO:0000313" key="8">
    <source>
        <dbReference type="EMBL" id="QCQ21077.1"/>
    </source>
</evidence>
<comment type="similarity">
    <text evidence="5">Belongs to the YicC/YloC family.</text>
</comment>
<gene>
    <name evidence="8" type="ORF">FDQ92_01985</name>
</gene>
<feature type="domain" description="Endoribonuclease YicC-like C-terminal" evidence="7">
    <location>
        <begin position="174"/>
        <end position="295"/>
    </location>
</feature>
<evidence type="ECO:0000313" key="9">
    <source>
        <dbReference type="Proteomes" id="UP000298602"/>
    </source>
</evidence>
<evidence type="ECO:0000256" key="5">
    <source>
        <dbReference type="ARBA" id="ARBA00035648"/>
    </source>
</evidence>
<dbReference type="InterPro" id="IPR013551">
    <property type="entry name" value="YicC-like_C"/>
</dbReference>
<dbReference type="AlphaFoldDB" id="A0A4P8KZT3"/>
<dbReference type="Pfam" id="PF03755">
    <property type="entry name" value="YicC-like_N"/>
    <property type="match status" value="1"/>
</dbReference>
<comment type="cofactor">
    <cofactor evidence="1">
        <name>a divalent metal cation</name>
        <dbReference type="ChEBI" id="CHEBI:60240"/>
    </cofactor>
</comment>
<evidence type="ECO:0000256" key="2">
    <source>
        <dbReference type="ARBA" id="ARBA00022722"/>
    </source>
</evidence>
<name>A0A4P8KZT3_9BACT</name>